<protein>
    <submittedName>
        <fullName evidence="2">Uncharacterized protein</fullName>
    </submittedName>
</protein>
<proteinExistence type="predicted"/>
<organism evidence="2 3">
    <name type="scientific">Streptomyces rameus</name>
    <dbReference type="NCBI Taxonomy" id="68261"/>
    <lineage>
        <taxon>Bacteria</taxon>
        <taxon>Bacillati</taxon>
        <taxon>Actinomycetota</taxon>
        <taxon>Actinomycetes</taxon>
        <taxon>Kitasatosporales</taxon>
        <taxon>Streptomycetaceae</taxon>
        <taxon>Streptomyces</taxon>
    </lineage>
</organism>
<dbReference type="EMBL" id="BAAAVM010000014">
    <property type="protein sequence ID" value="GAA3128887.1"/>
    <property type="molecule type" value="Genomic_DNA"/>
</dbReference>
<evidence type="ECO:0000256" key="1">
    <source>
        <dbReference type="SAM" id="MobiDB-lite"/>
    </source>
</evidence>
<gene>
    <name evidence="2" type="ORF">GCM10010521_14000</name>
</gene>
<sequence length="188" mass="19120">MGVQGAECAGLVLHAGGRGLPAAAEPGEHVHGVVAGAEEDPAPEVGHLVGVPFLDADQAAALADVRQFLVPHGVLEPAGQCRQHGEREQGLERARGGQFAVGVARGEHLPAAGVGDEPGESRELGHLGRALVRSDLRAGVVEQGRPGHRRPGTGRGGFPAPGSGGGSGGRERQQARHTEGADRHSCTV</sequence>
<evidence type="ECO:0000313" key="3">
    <source>
        <dbReference type="Proteomes" id="UP001500893"/>
    </source>
</evidence>
<evidence type="ECO:0000313" key="2">
    <source>
        <dbReference type="EMBL" id="GAA3128887.1"/>
    </source>
</evidence>
<feature type="region of interest" description="Disordered" evidence="1">
    <location>
        <begin position="135"/>
        <end position="188"/>
    </location>
</feature>
<accession>A0ABP6MZZ1</accession>
<feature type="compositionally biased region" description="Gly residues" evidence="1">
    <location>
        <begin position="153"/>
        <end position="168"/>
    </location>
</feature>
<dbReference type="Proteomes" id="UP001500893">
    <property type="component" value="Unassembled WGS sequence"/>
</dbReference>
<feature type="compositionally biased region" description="Basic and acidic residues" evidence="1">
    <location>
        <begin position="169"/>
        <end position="188"/>
    </location>
</feature>
<comment type="caution">
    <text evidence="2">The sequence shown here is derived from an EMBL/GenBank/DDBJ whole genome shotgun (WGS) entry which is preliminary data.</text>
</comment>
<name>A0ABP6MZZ1_9ACTN</name>
<keyword evidence="3" id="KW-1185">Reference proteome</keyword>
<reference evidence="3" key="1">
    <citation type="journal article" date="2019" name="Int. J. Syst. Evol. Microbiol.">
        <title>The Global Catalogue of Microorganisms (GCM) 10K type strain sequencing project: providing services to taxonomists for standard genome sequencing and annotation.</title>
        <authorList>
            <consortium name="The Broad Institute Genomics Platform"/>
            <consortium name="The Broad Institute Genome Sequencing Center for Infectious Disease"/>
            <person name="Wu L."/>
            <person name="Ma J."/>
        </authorList>
    </citation>
    <scope>NUCLEOTIDE SEQUENCE [LARGE SCALE GENOMIC DNA]</scope>
    <source>
        <strain evidence="3">JCM 11574</strain>
    </source>
</reference>